<gene>
    <name evidence="2" type="ORF">BFP76_02005</name>
</gene>
<feature type="chain" id="PRO_5013727603" description="Lysozyme inhibitor LprI N-terminal domain-containing protein" evidence="1">
    <location>
        <begin position="21"/>
        <end position="244"/>
    </location>
</feature>
<evidence type="ECO:0000313" key="3">
    <source>
        <dbReference type="Proteomes" id="UP000231516"/>
    </source>
</evidence>
<name>A0A2G5K3Q4_9RHOB</name>
<reference evidence="2 3" key="1">
    <citation type="submission" date="2016-08" db="EMBL/GenBank/DDBJ databases">
        <title>Draft genome of Amylibacter sp. strain 4G11.</title>
        <authorList>
            <person name="Wong S.-K."/>
            <person name="Hamasaki K."/>
            <person name="Yoshizawa S."/>
        </authorList>
    </citation>
    <scope>NUCLEOTIDE SEQUENCE [LARGE SCALE GENOMIC DNA]</scope>
    <source>
        <strain evidence="2 3">4G11</strain>
    </source>
</reference>
<dbReference type="Proteomes" id="UP000231516">
    <property type="component" value="Unassembled WGS sequence"/>
</dbReference>
<dbReference type="EMBL" id="MDGM01000012">
    <property type="protein sequence ID" value="PIB24045.1"/>
    <property type="molecule type" value="Genomic_DNA"/>
</dbReference>
<dbReference type="OrthoDB" id="8453064at2"/>
<dbReference type="PANTHER" id="PTHR37549">
    <property type="entry name" value="LIPOPROTEIN LPRI"/>
    <property type="match status" value="1"/>
</dbReference>
<sequence length="244" mass="26604">MNLFTKFFLLLFLIAPTAHAQDPRLDLLREMMDAVCGEYQYSGGQQGVKISGDAEAKIGGIMNKLVDVGVSAAGEFNEKEYVGVLRAEAGAQLMDVRACRKKVFDDMKVMVVSTPVEKIEESETLPTKPHSALTPQPLLQPVTTQPVATAPVENTFAKETPNPSFDCNKAGTATEFTLCGDAYLASLDRRASALYFALRDRLGGQARKNLLASQREFLKVRNDCGASVPCLTAVQERRIVELDG</sequence>
<dbReference type="Gene3D" id="1.20.1270.180">
    <property type="match status" value="1"/>
</dbReference>
<dbReference type="RefSeq" id="WP_099592324.1">
    <property type="nucleotide sequence ID" value="NZ_MDGM01000012.1"/>
</dbReference>
<evidence type="ECO:0000256" key="1">
    <source>
        <dbReference type="SAM" id="SignalP"/>
    </source>
</evidence>
<protein>
    <recommendedName>
        <fullName evidence="4">Lysozyme inhibitor LprI N-terminal domain-containing protein</fullName>
    </recommendedName>
</protein>
<proteinExistence type="predicted"/>
<accession>A0A2G5K3Q4</accession>
<dbReference type="GO" id="GO:0005576">
    <property type="term" value="C:extracellular region"/>
    <property type="evidence" value="ECO:0007669"/>
    <property type="project" value="TreeGrafter"/>
</dbReference>
<dbReference type="PANTHER" id="PTHR37549:SF1">
    <property type="entry name" value="LIPOPROTEIN LPRI"/>
    <property type="match status" value="1"/>
</dbReference>
<evidence type="ECO:0008006" key="4">
    <source>
        <dbReference type="Google" id="ProtNLM"/>
    </source>
</evidence>
<evidence type="ECO:0000313" key="2">
    <source>
        <dbReference type="EMBL" id="PIB24045.1"/>
    </source>
</evidence>
<dbReference type="AlphaFoldDB" id="A0A2G5K3Q4"/>
<organism evidence="2 3">
    <name type="scientific">Paramylibacter kogurei</name>
    <dbReference type="NCBI Taxonomy" id="1889778"/>
    <lineage>
        <taxon>Bacteria</taxon>
        <taxon>Pseudomonadati</taxon>
        <taxon>Pseudomonadota</taxon>
        <taxon>Alphaproteobacteria</taxon>
        <taxon>Rhodobacterales</taxon>
        <taxon>Paracoccaceae</taxon>
        <taxon>Paramylibacter</taxon>
    </lineage>
</organism>
<dbReference type="InterPro" id="IPR052755">
    <property type="entry name" value="Lysozyme_Inhibitor_LprI"/>
</dbReference>
<comment type="caution">
    <text evidence="2">The sequence shown here is derived from an EMBL/GenBank/DDBJ whole genome shotgun (WGS) entry which is preliminary data.</text>
</comment>
<feature type="signal peptide" evidence="1">
    <location>
        <begin position="1"/>
        <end position="20"/>
    </location>
</feature>
<keyword evidence="3" id="KW-1185">Reference proteome</keyword>
<keyword evidence="1" id="KW-0732">Signal</keyword>